<evidence type="ECO:0000256" key="8">
    <source>
        <dbReference type="ARBA" id="ARBA00023012"/>
    </source>
</evidence>
<evidence type="ECO:0000256" key="3">
    <source>
        <dbReference type="ARBA" id="ARBA00022553"/>
    </source>
</evidence>
<keyword evidence="8" id="KW-0902">Two-component regulatory system</keyword>
<keyword evidence="5" id="KW-0547">Nucleotide-binding</keyword>
<keyword evidence="9" id="KW-0175">Coiled coil</keyword>
<dbReference type="InterPro" id="IPR003018">
    <property type="entry name" value="GAF"/>
</dbReference>
<keyword evidence="3" id="KW-0597">Phosphoprotein</keyword>
<organism evidence="11 12">
    <name type="scientific">Litoribrevibacter albus</name>
    <dbReference type="NCBI Taxonomy" id="1473156"/>
    <lineage>
        <taxon>Bacteria</taxon>
        <taxon>Pseudomonadati</taxon>
        <taxon>Pseudomonadota</taxon>
        <taxon>Gammaproteobacteria</taxon>
        <taxon>Oceanospirillales</taxon>
        <taxon>Oceanospirillaceae</taxon>
        <taxon>Litoribrevibacter</taxon>
    </lineage>
</organism>
<dbReference type="Proteomes" id="UP001161389">
    <property type="component" value="Unassembled WGS sequence"/>
</dbReference>
<evidence type="ECO:0000313" key="11">
    <source>
        <dbReference type="EMBL" id="GLQ29641.1"/>
    </source>
</evidence>
<dbReference type="EC" id="2.7.13.3" evidence="2"/>
<dbReference type="SUPFAM" id="SSF55874">
    <property type="entry name" value="ATPase domain of HSP90 chaperone/DNA topoisomerase II/histidine kinase"/>
    <property type="match status" value="1"/>
</dbReference>
<dbReference type="SMART" id="SM00387">
    <property type="entry name" value="HATPase_c"/>
    <property type="match status" value="1"/>
</dbReference>
<dbReference type="SUPFAM" id="SSF47384">
    <property type="entry name" value="Homodimeric domain of signal transducing histidine kinase"/>
    <property type="match status" value="1"/>
</dbReference>
<dbReference type="InterPro" id="IPR004358">
    <property type="entry name" value="Sig_transdc_His_kin-like_C"/>
</dbReference>
<dbReference type="InterPro" id="IPR029016">
    <property type="entry name" value="GAF-like_dom_sf"/>
</dbReference>
<dbReference type="Gene3D" id="3.30.565.10">
    <property type="entry name" value="Histidine kinase-like ATPase, C-terminal domain"/>
    <property type="match status" value="1"/>
</dbReference>
<dbReference type="RefSeq" id="WP_284377521.1">
    <property type="nucleotide sequence ID" value="NZ_BSNM01000002.1"/>
</dbReference>
<reference evidence="11" key="2">
    <citation type="submission" date="2023-01" db="EMBL/GenBank/DDBJ databases">
        <title>Draft genome sequence of Litoribrevibacter albus strain NBRC 110071.</title>
        <authorList>
            <person name="Sun Q."/>
            <person name="Mori K."/>
        </authorList>
    </citation>
    <scope>NUCLEOTIDE SEQUENCE</scope>
    <source>
        <strain evidence="11">NBRC 110071</strain>
    </source>
</reference>
<dbReference type="Pfam" id="PF01590">
    <property type="entry name" value="GAF"/>
    <property type="match status" value="1"/>
</dbReference>
<evidence type="ECO:0000256" key="4">
    <source>
        <dbReference type="ARBA" id="ARBA00022679"/>
    </source>
</evidence>
<keyword evidence="4" id="KW-0808">Transferase</keyword>
<dbReference type="EMBL" id="BSNM01000002">
    <property type="protein sequence ID" value="GLQ29641.1"/>
    <property type="molecule type" value="Genomic_DNA"/>
</dbReference>
<comment type="caution">
    <text evidence="11">The sequence shown here is derived from an EMBL/GenBank/DDBJ whole genome shotgun (WGS) entry which is preliminary data.</text>
</comment>
<dbReference type="Gene3D" id="3.30.450.40">
    <property type="match status" value="1"/>
</dbReference>
<dbReference type="PANTHER" id="PTHR43065:SF10">
    <property type="entry name" value="PEROXIDE STRESS-ACTIVATED HISTIDINE KINASE MAK3"/>
    <property type="match status" value="1"/>
</dbReference>
<comment type="catalytic activity">
    <reaction evidence="1">
        <text>ATP + protein L-histidine = ADP + protein N-phospho-L-histidine.</text>
        <dbReference type="EC" id="2.7.13.3"/>
    </reaction>
</comment>
<keyword evidence="6" id="KW-0418">Kinase</keyword>
<dbReference type="PROSITE" id="PS50109">
    <property type="entry name" value="HIS_KIN"/>
    <property type="match status" value="1"/>
</dbReference>
<reference evidence="11" key="1">
    <citation type="journal article" date="2014" name="Int. J. Syst. Evol. Microbiol.">
        <title>Complete genome sequence of Corynebacterium casei LMG S-19264T (=DSM 44701T), isolated from a smear-ripened cheese.</title>
        <authorList>
            <consortium name="US DOE Joint Genome Institute (JGI-PGF)"/>
            <person name="Walter F."/>
            <person name="Albersmeier A."/>
            <person name="Kalinowski J."/>
            <person name="Ruckert C."/>
        </authorList>
    </citation>
    <scope>NUCLEOTIDE SEQUENCE</scope>
    <source>
        <strain evidence="11">NBRC 110071</strain>
    </source>
</reference>
<dbReference type="InterPro" id="IPR036097">
    <property type="entry name" value="HisK_dim/P_sf"/>
</dbReference>
<dbReference type="SUPFAM" id="SSF55781">
    <property type="entry name" value="GAF domain-like"/>
    <property type="match status" value="1"/>
</dbReference>
<dbReference type="SMART" id="SM00065">
    <property type="entry name" value="GAF"/>
    <property type="match status" value="1"/>
</dbReference>
<evidence type="ECO:0000256" key="6">
    <source>
        <dbReference type="ARBA" id="ARBA00022777"/>
    </source>
</evidence>
<gene>
    <name evidence="11" type="ORF">GCM10007876_01190</name>
</gene>
<keyword evidence="12" id="KW-1185">Reference proteome</keyword>
<accession>A0AA37S797</accession>
<protein>
    <recommendedName>
        <fullName evidence="2">histidine kinase</fullName>
        <ecNumber evidence="2">2.7.13.3</ecNumber>
    </recommendedName>
</protein>
<dbReference type="GO" id="GO:0005524">
    <property type="term" value="F:ATP binding"/>
    <property type="evidence" value="ECO:0007669"/>
    <property type="project" value="UniProtKB-KW"/>
</dbReference>
<sequence>MADADASPETPTRSNPSLNTLQEKAIASLATLSYRTGELQDYLNQICKAVLDVLGDGAAAVTLYRNGKKNVIAREPHSPKVGVPLDIHGHLSTFVVNSGEILRVEDALATPQYGKPPAGYCSYLGIPLKLPNGEVVGTLCYFDENTRNYSEDDAQVASLFAERIAIALDNYELYLQLKEHSENLEDLVEQRSRELLAARDELAQKEKLAAIGEFATSLTHEIRNPLATIRLALEYFDRQGDDRASKRAQLASNEVSRLERMLNEVLVYARPANLVTQSVELHTFVDHFLSTHHCLVEPKQQAFNLQTTDEVYVQADPDKLTQILLNLASNACDAAHEKQTIEWLVDQQGDYAVLQVTNQGALIPPEKLATITDAFVSGKPNGTGLGLAIVKSLVDAHHGHLSITSTEQTGTCIQIKFPTPPTI</sequence>
<dbReference type="PANTHER" id="PTHR43065">
    <property type="entry name" value="SENSOR HISTIDINE KINASE"/>
    <property type="match status" value="1"/>
</dbReference>
<dbReference type="InterPro" id="IPR003661">
    <property type="entry name" value="HisK_dim/P_dom"/>
</dbReference>
<name>A0AA37S797_9GAMM</name>
<dbReference type="SMART" id="SM00388">
    <property type="entry name" value="HisKA"/>
    <property type="match status" value="1"/>
</dbReference>
<keyword evidence="7" id="KW-0067">ATP-binding</keyword>
<dbReference type="Pfam" id="PF02518">
    <property type="entry name" value="HATPase_c"/>
    <property type="match status" value="1"/>
</dbReference>
<dbReference type="AlphaFoldDB" id="A0AA37S797"/>
<evidence type="ECO:0000259" key="10">
    <source>
        <dbReference type="PROSITE" id="PS50109"/>
    </source>
</evidence>
<dbReference type="GO" id="GO:0000155">
    <property type="term" value="F:phosphorelay sensor kinase activity"/>
    <property type="evidence" value="ECO:0007669"/>
    <property type="project" value="InterPro"/>
</dbReference>
<dbReference type="PRINTS" id="PR00344">
    <property type="entry name" value="BCTRLSENSOR"/>
</dbReference>
<dbReference type="Pfam" id="PF00512">
    <property type="entry name" value="HisKA"/>
    <property type="match status" value="1"/>
</dbReference>
<feature type="domain" description="Histidine kinase" evidence="10">
    <location>
        <begin position="217"/>
        <end position="421"/>
    </location>
</feature>
<evidence type="ECO:0000256" key="2">
    <source>
        <dbReference type="ARBA" id="ARBA00012438"/>
    </source>
</evidence>
<evidence type="ECO:0000256" key="9">
    <source>
        <dbReference type="SAM" id="Coils"/>
    </source>
</evidence>
<dbReference type="InterPro" id="IPR003594">
    <property type="entry name" value="HATPase_dom"/>
</dbReference>
<evidence type="ECO:0000256" key="7">
    <source>
        <dbReference type="ARBA" id="ARBA00022840"/>
    </source>
</evidence>
<dbReference type="Gene3D" id="1.10.287.130">
    <property type="match status" value="1"/>
</dbReference>
<feature type="coiled-coil region" evidence="9">
    <location>
        <begin position="181"/>
        <end position="208"/>
    </location>
</feature>
<evidence type="ECO:0000256" key="5">
    <source>
        <dbReference type="ARBA" id="ARBA00022741"/>
    </source>
</evidence>
<evidence type="ECO:0000256" key="1">
    <source>
        <dbReference type="ARBA" id="ARBA00000085"/>
    </source>
</evidence>
<evidence type="ECO:0000313" key="12">
    <source>
        <dbReference type="Proteomes" id="UP001161389"/>
    </source>
</evidence>
<dbReference type="InterPro" id="IPR036890">
    <property type="entry name" value="HATPase_C_sf"/>
</dbReference>
<proteinExistence type="predicted"/>
<dbReference type="InterPro" id="IPR005467">
    <property type="entry name" value="His_kinase_dom"/>
</dbReference>
<dbReference type="CDD" id="cd00082">
    <property type="entry name" value="HisKA"/>
    <property type="match status" value="1"/>
</dbReference>